<proteinExistence type="predicted"/>
<dbReference type="EMBL" id="BARW01043487">
    <property type="protein sequence ID" value="GAJ20270.1"/>
    <property type="molecule type" value="Genomic_DNA"/>
</dbReference>
<dbReference type="AlphaFoldDB" id="X1W0I6"/>
<gene>
    <name evidence="1" type="ORF">S12H4_63652</name>
</gene>
<reference evidence="1" key="1">
    <citation type="journal article" date="2014" name="Front. Microbiol.">
        <title>High frequency of phylogenetically diverse reductive dehalogenase-homologous genes in deep subseafloor sedimentary metagenomes.</title>
        <authorList>
            <person name="Kawai M."/>
            <person name="Futagami T."/>
            <person name="Toyoda A."/>
            <person name="Takaki Y."/>
            <person name="Nishi S."/>
            <person name="Hori S."/>
            <person name="Arai W."/>
            <person name="Tsubouchi T."/>
            <person name="Morono Y."/>
            <person name="Uchiyama I."/>
            <person name="Ito T."/>
            <person name="Fujiyama A."/>
            <person name="Inagaki F."/>
            <person name="Takami H."/>
        </authorList>
    </citation>
    <scope>NUCLEOTIDE SEQUENCE</scope>
    <source>
        <strain evidence="1">Expedition CK06-06</strain>
    </source>
</reference>
<feature type="non-terminal residue" evidence="1">
    <location>
        <position position="1"/>
    </location>
</feature>
<sequence length="32" mass="3658">YNAAKEFKLDYVLNVTADCPLVAIEFIDKIIK</sequence>
<name>X1W0I6_9ZZZZ</name>
<evidence type="ECO:0000313" key="1">
    <source>
        <dbReference type="EMBL" id="GAJ20270.1"/>
    </source>
</evidence>
<accession>X1W0I6</accession>
<feature type="non-terminal residue" evidence="1">
    <location>
        <position position="32"/>
    </location>
</feature>
<organism evidence="1">
    <name type="scientific">marine sediment metagenome</name>
    <dbReference type="NCBI Taxonomy" id="412755"/>
    <lineage>
        <taxon>unclassified sequences</taxon>
        <taxon>metagenomes</taxon>
        <taxon>ecological metagenomes</taxon>
    </lineage>
</organism>
<comment type="caution">
    <text evidence="1">The sequence shown here is derived from an EMBL/GenBank/DDBJ whole genome shotgun (WGS) entry which is preliminary data.</text>
</comment>
<protein>
    <submittedName>
        <fullName evidence="1">Uncharacterized protein</fullName>
    </submittedName>
</protein>